<gene>
    <name evidence="2" type="ORF">L21TH_1439</name>
</gene>
<dbReference type="RefSeq" id="WP_006312808.1">
    <property type="nucleotide sequence ID" value="NZ_ARZA01000153.1"/>
</dbReference>
<keyword evidence="2" id="KW-0255">Endonuclease</keyword>
<dbReference type="STRING" id="1304284.L21TH_1439"/>
<dbReference type="AlphaFoldDB" id="R1CE12"/>
<evidence type="ECO:0000313" key="2">
    <source>
        <dbReference type="EMBL" id="EOD00505.1"/>
    </source>
</evidence>
<keyword evidence="2" id="KW-0378">Hydrolase</keyword>
<keyword evidence="2" id="KW-0540">Nuclease</keyword>
<protein>
    <submittedName>
        <fullName evidence="2">HNH endonuclease:HNH nuclease</fullName>
    </submittedName>
</protein>
<keyword evidence="3" id="KW-1185">Reference proteome</keyword>
<name>R1CE12_9FIRM</name>
<organism evidence="2 3">
    <name type="scientific">Caldisalinibacter kiritimatiensis</name>
    <dbReference type="NCBI Taxonomy" id="1304284"/>
    <lineage>
        <taxon>Bacteria</taxon>
        <taxon>Bacillati</taxon>
        <taxon>Bacillota</taxon>
        <taxon>Tissierellia</taxon>
        <taxon>Tissierellales</taxon>
        <taxon>Thermohalobacteraceae</taxon>
        <taxon>Caldisalinibacter</taxon>
    </lineage>
</organism>
<dbReference type="InterPro" id="IPR002711">
    <property type="entry name" value="HNH"/>
</dbReference>
<dbReference type="InterPro" id="IPR003615">
    <property type="entry name" value="HNH_nuc"/>
</dbReference>
<dbReference type="GO" id="GO:0003676">
    <property type="term" value="F:nucleic acid binding"/>
    <property type="evidence" value="ECO:0007669"/>
    <property type="project" value="InterPro"/>
</dbReference>
<sequence>MSKQLNLMAYKNALLGNQNSYKFALGLAIINTIKSDRKISYTKIAKEIARYYFKHHFIYKINETNNLNQKPIVITILEEYMKIKYGKKIIPTKLTNNDLDNLSIYLIDPSKMKCKVNDLEIKKKLNKQGFFYYTLPCWQHASKENGKKYYSYKQKDENDYFSYDIDEQEIVITDSFYKLITKEKELLKYITVTEWVKFAEKFNITPRLYQKISLDKPKRNNQKFRELFDNIKILEGNICYICGEKIIRKREKTLDHVIPFSYVYSCELWNLATAHKTCNSSKGNKIGSPNMIKKLIRRNENLWELDDDIPAKYKKKYYKYFKNTFNCKQDIAIRIQKLVQDCKEAGFQQMKSKRGQIL</sequence>
<dbReference type="OrthoDB" id="489287at2"/>
<proteinExistence type="predicted"/>
<comment type="caution">
    <text evidence="2">The sequence shown here is derived from an EMBL/GenBank/DDBJ whole genome shotgun (WGS) entry which is preliminary data.</text>
</comment>
<feature type="domain" description="HNH" evidence="1">
    <location>
        <begin position="239"/>
        <end position="285"/>
    </location>
</feature>
<accession>R1CE12</accession>
<dbReference type="EMBL" id="ARZA01000153">
    <property type="protein sequence ID" value="EOD00505.1"/>
    <property type="molecule type" value="Genomic_DNA"/>
</dbReference>
<dbReference type="eggNOG" id="COG1403">
    <property type="taxonomic scope" value="Bacteria"/>
</dbReference>
<dbReference type="Proteomes" id="UP000013378">
    <property type="component" value="Unassembled WGS sequence"/>
</dbReference>
<dbReference type="Pfam" id="PF01844">
    <property type="entry name" value="HNH"/>
    <property type="match status" value="1"/>
</dbReference>
<dbReference type="CDD" id="cd00085">
    <property type="entry name" value="HNHc"/>
    <property type="match status" value="1"/>
</dbReference>
<dbReference type="GO" id="GO:0008270">
    <property type="term" value="F:zinc ion binding"/>
    <property type="evidence" value="ECO:0007669"/>
    <property type="project" value="InterPro"/>
</dbReference>
<dbReference type="Gene3D" id="1.10.30.50">
    <property type="match status" value="1"/>
</dbReference>
<dbReference type="GO" id="GO:0004519">
    <property type="term" value="F:endonuclease activity"/>
    <property type="evidence" value="ECO:0007669"/>
    <property type="project" value="UniProtKB-KW"/>
</dbReference>
<evidence type="ECO:0000313" key="3">
    <source>
        <dbReference type="Proteomes" id="UP000013378"/>
    </source>
</evidence>
<evidence type="ECO:0000259" key="1">
    <source>
        <dbReference type="Pfam" id="PF01844"/>
    </source>
</evidence>
<reference evidence="2 3" key="1">
    <citation type="journal article" date="2015" name="Geomicrobiol. J.">
        <title>Caldisalinibacter kiritimatiensis gen. nov., sp. nov., a moderately thermohalophilic thiosulfate-reducing bacterium from a hypersaline microbial mat.</title>
        <authorList>
            <person name="Ben Hania W."/>
            <person name="Joseph M."/>
            <person name="Fiebig A."/>
            <person name="Bunk B."/>
            <person name="Klenk H.-P."/>
            <person name="Fardeau M.-L."/>
            <person name="Spring S."/>
        </authorList>
    </citation>
    <scope>NUCLEOTIDE SEQUENCE [LARGE SCALE GENOMIC DNA]</scope>
    <source>
        <strain evidence="2 3">L21-TH-D2</strain>
    </source>
</reference>